<dbReference type="EMBL" id="JANBPG010000048">
    <property type="protein sequence ID" value="KAJ1901018.1"/>
    <property type="molecule type" value="Genomic_DNA"/>
</dbReference>
<proteinExistence type="predicted"/>
<keyword evidence="2" id="KW-1185">Reference proteome</keyword>
<dbReference type="Proteomes" id="UP001150581">
    <property type="component" value="Unassembled WGS sequence"/>
</dbReference>
<accession>A0ACC1IU79</accession>
<protein>
    <submittedName>
        <fullName evidence="1">Uncharacterized protein</fullName>
    </submittedName>
</protein>
<sequence>MSVETPNDHSKQPTQHPKVSANNSSSQGPLPKQEVPATRLFKILNPELYMKPNRFIMYSGVLAMAGIVYWLGSNEMEHRRHQHIINTANKAENGASASAAQPRHQTYQERMAELKRWSTSSS</sequence>
<name>A0ACC1IU79_9FUNG</name>
<comment type="caution">
    <text evidence="1">The sequence shown here is derived from an EMBL/GenBank/DDBJ whole genome shotgun (WGS) entry which is preliminary data.</text>
</comment>
<evidence type="ECO:0000313" key="2">
    <source>
        <dbReference type="Proteomes" id="UP001150581"/>
    </source>
</evidence>
<organism evidence="1 2">
    <name type="scientific">Kickxella alabastrina</name>
    <dbReference type="NCBI Taxonomy" id="61397"/>
    <lineage>
        <taxon>Eukaryota</taxon>
        <taxon>Fungi</taxon>
        <taxon>Fungi incertae sedis</taxon>
        <taxon>Zoopagomycota</taxon>
        <taxon>Kickxellomycotina</taxon>
        <taxon>Kickxellomycetes</taxon>
        <taxon>Kickxellales</taxon>
        <taxon>Kickxellaceae</taxon>
        <taxon>Kickxella</taxon>
    </lineage>
</organism>
<gene>
    <name evidence="1" type="ORF">LPJ66_001063</name>
</gene>
<evidence type="ECO:0000313" key="1">
    <source>
        <dbReference type="EMBL" id="KAJ1901018.1"/>
    </source>
</evidence>
<reference evidence="1" key="1">
    <citation type="submission" date="2022-07" db="EMBL/GenBank/DDBJ databases">
        <title>Phylogenomic reconstructions and comparative analyses of Kickxellomycotina fungi.</title>
        <authorList>
            <person name="Reynolds N.K."/>
            <person name="Stajich J.E."/>
            <person name="Barry K."/>
            <person name="Grigoriev I.V."/>
            <person name="Crous P."/>
            <person name="Smith M.E."/>
        </authorList>
    </citation>
    <scope>NUCLEOTIDE SEQUENCE</scope>
    <source>
        <strain evidence="1">Benny 63K</strain>
    </source>
</reference>